<feature type="transmembrane region" description="Helical" evidence="7">
    <location>
        <begin position="312"/>
        <end position="335"/>
    </location>
</feature>
<feature type="transmembrane region" description="Helical" evidence="7">
    <location>
        <begin position="355"/>
        <end position="377"/>
    </location>
</feature>
<feature type="transmembrane region" description="Helical" evidence="7">
    <location>
        <begin position="154"/>
        <end position="178"/>
    </location>
</feature>
<gene>
    <name evidence="8" type="ORF">EVJ47_07020</name>
</gene>
<evidence type="ECO:0000256" key="3">
    <source>
        <dbReference type="ARBA" id="ARBA00022475"/>
    </source>
</evidence>
<feature type="transmembrane region" description="Helical" evidence="7">
    <location>
        <begin position="89"/>
        <end position="114"/>
    </location>
</feature>
<evidence type="ECO:0000256" key="7">
    <source>
        <dbReference type="SAM" id="Phobius"/>
    </source>
</evidence>
<comment type="caution">
    <text evidence="8">The sequence shown here is derived from an EMBL/GenBank/DDBJ whole genome shotgun (WGS) entry which is preliminary data.</text>
</comment>
<reference evidence="8 9" key="1">
    <citation type="submission" date="2019-01" db="EMBL/GenBank/DDBJ databases">
        <title>Insights into ecological role of a new deltaproteobacterial order Candidatus Sinidesulfobacterales (Sva0485) by metagenomics and metatranscriptomics.</title>
        <authorList>
            <person name="Tan S."/>
            <person name="Liu J."/>
            <person name="Fang Y."/>
            <person name="Hedlund B.P."/>
            <person name="Lian Z.H."/>
            <person name="Huang L.Y."/>
            <person name="Li J.T."/>
            <person name="Huang L.N."/>
            <person name="Li W.J."/>
            <person name="Jiang H.C."/>
            <person name="Dong H.L."/>
            <person name="Shu W.S."/>
        </authorList>
    </citation>
    <scope>NUCLEOTIDE SEQUENCE [LARGE SCALE GENOMIC DNA]</scope>
    <source>
        <strain evidence="8">AP3</strain>
    </source>
</reference>
<name>A0A519BB16_9DELT</name>
<evidence type="ECO:0000256" key="6">
    <source>
        <dbReference type="ARBA" id="ARBA00023136"/>
    </source>
</evidence>
<evidence type="ECO:0000256" key="2">
    <source>
        <dbReference type="ARBA" id="ARBA00008929"/>
    </source>
</evidence>
<keyword evidence="3" id="KW-1003">Cell membrane</keyword>
<sequence length="389" mass="43411">MTLLNGFLENPVWGLPIVIYPFLSGLVAGSFVVASLSHLFGMEKFRPLAKLAAIVSFAMLILAAQAPLADALQPSRAIWELYFRDHFPYSPLGMFIIIWTLYIILMLFEMFYLFRVSNIKRAEEDSGFRGKLANFFTLGNKDLSEKAVKKDHKALMVIAALGIGLAFLFHGYVGFLFGAIKARPLWSDPLIPVLFITSAIVSGIALMGVLYVIGFSFYSDKNKVKPETVYELNKILLLMIGFDLFFDLTEWLYSVRSYAPKDLYEGWHAVFSTGAGGVLAFNYHFMQITLGLIIPGLLLISKKVRNSKVWTVIIGLLVLAGVWAMRFNTVVGAQLQTKIGQGTVLFDIPWLGYDGYITGIGLFALGIFLIFVFGYLLGWEDKPELTGNN</sequence>
<dbReference type="Gene3D" id="1.20.1630.10">
    <property type="entry name" value="Formate dehydrogenase/DMSO reductase domain"/>
    <property type="match status" value="1"/>
</dbReference>
<dbReference type="GO" id="GO:0005886">
    <property type="term" value="C:plasma membrane"/>
    <property type="evidence" value="ECO:0007669"/>
    <property type="project" value="UniProtKB-SubCell"/>
</dbReference>
<dbReference type="AlphaFoldDB" id="A0A519BB16"/>
<comment type="subcellular location">
    <subcellularLocation>
        <location evidence="1">Cell membrane</location>
        <topology evidence="1">Multi-pass membrane protein</topology>
    </subcellularLocation>
</comment>
<dbReference type="InterPro" id="IPR005614">
    <property type="entry name" value="NrfD-like"/>
</dbReference>
<keyword evidence="5 7" id="KW-1133">Transmembrane helix</keyword>
<dbReference type="Pfam" id="PF03916">
    <property type="entry name" value="NrfD"/>
    <property type="match status" value="1"/>
</dbReference>
<evidence type="ECO:0000313" key="8">
    <source>
        <dbReference type="EMBL" id="RZD14408.1"/>
    </source>
</evidence>
<evidence type="ECO:0000256" key="1">
    <source>
        <dbReference type="ARBA" id="ARBA00004651"/>
    </source>
</evidence>
<feature type="transmembrane region" description="Helical" evidence="7">
    <location>
        <begin position="48"/>
        <end position="69"/>
    </location>
</feature>
<feature type="transmembrane region" description="Helical" evidence="7">
    <location>
        <begin position="274"/>
        <end position="300"/>
    </location>
</feature>
<keyword evidence="4 7" id="KW-0812">Transmembrane</keyword>
<feature type="transmembrane region" description="Helical" evidence="7">
    <location>
        <begin position="235"/>
        <end position="254"/>
    </location>
</feature>
<dbReference type="PANTHER" id="PTHR34856:SF2">
    <property type="entry name" value="PROTEIN NRFD"/>
    <property type="match status" value="1"/>
</dbReference>
<evidence type="ECO:0000313" key="9">
    <source>
        <dbReference type="Proteomes" id="UP000320813"/>
    </source>
</evidence>
<evidence type="ECO:0000256" key="5">
    <source>
        <dbReference type="ARBA" id="ARBA00022989"/>
    </source>
</evidence>
<accession>A0A519BB16</accession>
<evidence type="ECO:0000256" key="4">
    <source>
        <dbReference type="ARBA" id="ARBA00022692"/>
    </source>
</evidence>
<dbReference type="Proteomes" id="UP000320813">
    <property type="component" value="Unassembled WGS sequence"/>
</dbReference>
<dbReference type="InterPro" id="IPR052049">
    <property type="entry name" value="Electron_transfer_protein"/>
</dbReference>
<feature type="transmembrane region" description="Helical" evidence="7">
    <location>
        <begin position="190"/>
        <end position="214"/>
    </location>
</feature>
<organism evidence="8 9">
    <name type="scientific">Candidatus Acidulodesulfobacterium ferriphilum</name>
    <dbReference type="NCBI Taxonomy" id="2597223"/>
    <lineage>
        <taxon>Bacteria</taxon>
        <taxon>Deltaproteobacteria</taxon>
        <taxon>Candidatus Acidulodesulfobacterales</taxon>
        <taxon>Candidatus Acidulodesulfobacterium</taxon>
    </lineage>
</organism>
<dbReference type="PANTHER" id="PTHR34856">
    <property type="entry name" value="PROTEIN NRFD"/>
    <property type="match status" value="1"/>
</dbReference>
<dbReference type="EMBL" id="SGBD01000003">
    <property type="protein sequence ID" value="RZD14408.1"/>
    <property type="molecule type" value="Genomic_DNA"/>
</dbReference>
<feature type="transmembrane region" description="Helical" evidence="7">
    <location>
        <begin position="12"/>
        <end position="36"/>
    </location>
</feature>
<keyword evidence="6 7" id="KW-0472">Membrane</keyword>
<comment type="similarity">
    <text evidence="2">Belongs to the NrfD family.</text>
</comment>
<protein>
    <submittedName>
        <fullName evidence="8">Polysulfide reductase</fullName>
    </submittedName>
</protein>
<proteinExistence type="inferred from homology"/>